<evidence type="ECO:0000256" key="3">
    <source>
        <dbReference type="ARBA" id="ARBA00023237"/>
    </source>
</evidence>
<evidence type="ECO:0000256" key="4">
    <source>
        <dbReference type="SAM" id="MobiDB-lite"/>
    </source>
</evidence>
<dbReference type="AlphaFoldDB" id="A0A160TYR6"/>
<dbReference type="EMBL" id="CZQD01000013">
    <property type="protein sequence ID" value="CUS55807.1"/>
    <property type="molecule type" value="Genomic_DNA"/>
</dbReference>
<sequence>MRLLDYLFGFVALVGLICTGWWAVYQSANTPVNLQARLEANANAALAEQGFDWAGVRMHGQRAELTGKAPSMDAIEAAAETVLTSSGSGGIILGGVTMVESGVGTAPPVTPYVWRAIKTGAGDYILMGHVPSRTIRADLLAYAGSHAGDGAVEDRMQLANGAPAAYWQGMARLALDSLAELDTGEARLHDTRVRLRGVSMETATRARVSADIANVTAPFRGEPFLRGPALWSAAHGDGELVLSGKVASEAEREEILTIAKQYYARTVRDEMEVAGEPHPGWLNGVRVGLPHFAKFRSGEMAFEPEETGLSFEGEASGSTIAYLQQDMANLGGPYPVTVFADTVQVDVDEIRDIDFQADPVAACQQAFDAVMETNKVYFETGLANISRESGLTLDKVMTVSERCARDLVFEVGGHTDSTGEREANIALSEARALAVRDYMVSAGFSPSRLTVIGYGPDEAVQSNDTEDGRAKNRRIGFKVRERSE</sequence>
<dbReference type="PRINTS" id="PR01021">
    <property type="entry name" value="OMPADOMAIN"/>
</dbReference>
<keyword evidence="5" id="KW-0812">Transmembrane</keyword>
<dbReference type="Gene3D" id="3.40.1520.20">
    <property type="match status" value="2"/>
</dbReference>
<dbReference type="Pfam" id="PF04972">
    <property type="entry name" value="BON"/>
    <property type="match status" value="1"/>
</dbReference>
<proteinExistence type="predicted"/>
<dbReference type="InterPro" id="IPR007055">
    <property type="entry name" value="BON_dom"/>
</dbReference>
<evidence type="ECO:0000313" key="7">
    <source>
        <dbReference type="EMBL" id="CUS55807.1"/>
    </source>
</evidence>
<evidence type="ECO:0000256" key="2">
    <source>
        <dbReference type="ARBA" id="ARBA00023136"/>
    </source>
</evidence>
<feature type="domain" description="OmpA-like" evidence="6">
    <location>
        <begin position="365"/>
        <end position="483"/>
    </location>
</feature>
<evidence type="ECO:0000256" key="1">
    <source>
        <dbReference type="ARBA" id="ARBA00004442"/>
    </source>
</evidence>
<dbReference type="InterPro" id="IPR050330">
    <property type="entry name" value="Bact_OuterMem_StrucFunc"/>
</dbReference>
<name>A0A160TYR6_9ZZZZ</name>
<evidence type="ECO:0000256" key="5">
    <source>
        <dbReference type="SAM" id="Phobius"/>
    </source>
</evidence>
<organism evidence="7">
    <name type="scientific">hydrothermal vent metagenome</name>
    <dbReference type="NCBI Taxonomy" id="652676"/>
    <lineage>
        <taxon>unclassified sequences</taxon>
        <taxon>metagenomes</taxon>
        <taxon>ecological metagenomes</taxon>
    </lineage>
</organism>
<keyword evidence="3" id="KW-0998">Cell outer membrane</keyword>
<protein>
    <submittedName>
        <fullName evidence="7">Outer membrane protein A</fullName>
    </submittedName>
</protein>
<keyword evidence="2 5" id="KW-0472">Membrane</keyword>
<gene>
    <name evidence="7" type="ORF">MGWOODY_Hyp77</name>
</gene>
<keyword evidence="5" id="KW-1133">Transmembrane helix</keyword>
<dbReference type="Pfam" id="PF00691">
    <property type="entry name" value="OmpA"/>
    <property type="match status" value="1"/>
</dbReference>
<dbReference type="InterPro" id="IPR036737">
    <property type="entry name" value="OmpA-like_sf"/>
</dbReference>
<dbReference type="PROSITE" id="PS51123">
    <property type="entry name" value="OMPA_2"/>
    <property type="match status" value="1"/>
</dbReference>
<dbReference type="CDD" id="cd07185">
    <property type="entry name" value="OmpA_C-like"/>
    <property type="match status" value="1"/>
</dbReference>
<dbReference type="InterPro" id="IPR006665">
    <property type="entry name" value="OmpA-like"/>
</dbReference>
<evidence type="ECO:0000259" key="6">
    <source>
        <dbReference type="PROSITE" id="PS51123"/>
    </source>
</evidence>
<dbReference type="PANTHER" id="PTHR30329">
    <property type="entry name" value="STATOR ELEMENT OF FLAGELLAR MOTOR COMPLEX"/>
    <property type="match status" value="1"/>
</dbReference>
<comment type="subcellular location">
    <subcellularLocation>
        <location evidence="1">Cell outer membrane</location>
    </subcellularLocation>
</comment>
<dbReference type="SUPFAM" id="SSF103088">
    <property type="entry name" value="OmpA-like"/>
    <property type="match status" value="1"/>
</dbReference>
<feature type="transmembrane region" description="Helical" evidence="5">
    <location>
        <begin position="7"/>
        <end position="25"/>
    </location>
</feature>
<dbReference type="InterPro" id="IPR006664">
    <property type="entry name" value="OMP_bac"/>
</dbReference>
<feature type="region of interest" description="Disordered" evidence="4">
    <location>
        <begin position="460"/>
        <end position="484"/>
    </location>
</feature>
<dbReference type="GO" id="GO:0009279">
    <property type="term" value="C:cell outer membrane"/>
    <property type="evidence" value="ECO:0007669"/>
    <property type="project" value="UniProtKB-SubCell"/>
</dbReference>
<reference evidence="7" key="1">
    <citation type="submission" date="2015-10" db="EMBL/GenBank/DDBJ databases">
        <authorList>
            <person name="Gilbert D.G."/>
        </authorList>
    </citation>
    <scope>NUCLEOTIDE SEQUENCE</scope>
</reference>
<accession>A0A160TYR6</accession>
<dbReference type="PANTHER" id="PTHR30329:SF21">
    <property type="entry name" value="LIPOPROTEIN YIAD-RELATED"/>
    <property type="match status" value="1"/>
</dbReference>
<dbReference type="Gene3D" id="3.30.1330.60">
    <property type="entry name" value="OmpA-like domain"/>
    <property type="match status" value="1"/>
</dbReference>